<dbReference type="EMBL" id="FTOI01000010">
    <property type="protein sequence ID" value="SIS89302.1"/>
    <property type="molecule type" value="Genomic_DNA"/>
</dbReference>
<reference evidence="5" key="1">
    <citation type="submission" date="2017-01" db="EMBL/GenBank/DDBJ databases">
        <authorList>
            <person name="Varghese N."/>
            <person name="Submissions S."/>
        </authorList>
    </citation>
    <scope>NUCLEOTIDE SEQUENCE [LARGE SCALE GENOMIC DNA]</scope>
    <source>
        <strain evidence="5">DSM 23145</strain>
    </source>
</reference>
<evidence type="ECO:0000313" key="5">
    <source>
        <dbReference type="Proteomes" id="UP000185839"/>
    </source>
</evidence>
<dbReference type="Gene3D" id="3.50.80.20">
    <property type="entry name" value="D-Ala-D-Ala carboxypeptidase C, peptidase S13"/>
    <property type="match status" value="1"/>
</dbReference>
<dbReference type="AlphaFoldDB" id="A0A1N7MTB9"/>
<accession>A0A1N7MTB9</accession>
<dbReference type="PANTHER" id="PTHR30023:SF0">
    <property type="entry name" value="PENICILLIN-SENSITIVE CARBOXYPEPTIDASE A"/>
    <property type="match status" value="1"/>
</dbReference>
<evidence type="ECO:0000256" key="1">
    <source>
        <dbReference type="ARBA" id="ARBA00006096"/>
    </source>
</evidence>
<dbReference type="Gene3D" id="3.40.710.10">
    <property type="entry name" value="DD-peptidase/beta-lactamase superfamily"/>
    <property type="match status" value="2"/>
</dbReference>
<comment type="similarity">
    <text evidence="1">Belongs to the peptidase S13 family.</text>
</comment>
<dbReference type="InterPro" id="IPR000667">
    <property type="entry name" value="Peptidase_S13"/>
</dbReference>
<dbReference type="InterPro" id="IPR012338">
    <property type="entry name" value="Beta-lactam/transpept-like"/>
</dbReference>
<dbReference type="GO" id="GO:0004185">
    <property type="term" value="F:serine-type carboxypeptidase activity"/>
    <property type="evidence" value="ECO:0007669"/>
    <property type="project" value="InterPro"/>
</dbReference>
<dbReference type="OrthoDB" id="9802627at2"/>
<keyword evidence="4" id="KW-0121">Carboxypeptidase</keyword>
<dbReference type="Proteomes" id="UP000185839">
    <property type="component" value="Unassembled WGS sequence"/>
</dbReference>
<keyword evidence="2" id="KW-0378">Hydrolase</keyword>
<organism evidence="4 5">
    <name type="scientific">Kaistella chaponensis</name>
    <dbReference type="NCBI Taxonomy" id="713588"/>
    <lineage>
        <taxon>Bacteria</taxon>
        <taxon>Pseudomonadati</taxon>
        <taxon>Bacteroidota</taxon>
        <taxon>Flavobacteriia</taxon>
        <taxon>Flavobacteriales</taxon>
        <taxon>Weeksellaceae</taxon>
        <taxon>Chryseobacterium group</taxon>
        <taxon>Kaistella</taxon>
    </lineage>
</organism>
<dbReference type="GO" id="GO:0006508">
    <property type="term" value="P:proteolysis"/>
    <property type="evidence" value="ECO:0007669"/>
    <property type="project" value="InterPro"/>
</dbReference>
<gene>
    <name evidence="4" type="ORF">SAMN05421789_11017</name>
</gene>
<keyword evidence="5" id="KW-1185">Reference proteome</keyword>
<name>A0A1N7MTB9_9FLAO</name>
<feature type="signal peptide" evidence="3">
    <location>
        <begin position="1"/>
        <end position="17"/>
    </location>
</feature>
<evidence type="ECO:0000256" key="2">
    <source>
        <dbReference type="ARBA" id="ARBA00022801"/>
    </source>
</evidence>
<keyword evidence="3" id="KW-0732">Signal</keyword>
<dbReference type="PRINTS" id="PR00922">
    <property type="entry name" value="DADACBPTASE3"/>
</dbReference>
<dbReference type="Pfam" id="PF02113">
    <property type="entry name" value="Peptidase_S13"/>
    <property type="match status" value="1"/>
</dbReference>
<feature type="chain" id="PRO_5012501246" evidence="3">
    <location>
        <begin position="18"/>
        <end position="457"/>
    </location>
</feature>
<proteinExistence type="inferred from homology"/>
<dbReference type="NCBIfam" id="TIGR00666">
    <property type="entry name" value="PBP4"/>
    <property type="match status" value="1"/>
</dbReference>
<dbReference type="SUPFAM" id="SSF56601">
    <property type="entry name" value="beta-lactamase/transpeptidase-like"/>
    <property type="match status" value="1"/>
</dbReference>
<dbReference type="GO" id="GO:0000270">
    <property type="term" value="P:peptidoglycan metabolic process"/>
    <property type="evidence" value="ECO:0007669"/>
    <property type="project" value="TreeGrafter"/>
</dbReference>
<dbReference type="RefSeq" id="WP_076387477.1">
    <property type="nucleotide sequence ID" value="NZ_FTOI01000010.1"/>
</dbReference>
<protein>
    <submittedName>
        <fullName evidence="4">D-alanyl-D-alanine carboxypeptidase / D-alanyl-D-alanine-endopeptidase (Penicillin-binding protein 4)</fullName>
    </submittedName>
</protein>
<dbReference type="STRING" id="713588.SAMN05421789_11017"/>
<dbReference type="PANTHER" id="PTHR30023">
    <property type="entry name" value="D-ALANYL-D-ALANINE CARBOXYPEPTIDASE"/>
    <property type="match status" value="1"/>
</dbReference>
<keyword evidence="4" id="KW-0645">Protease</keyword>
<evidence type="ECO:0000256" key="3">
    <source>
        <dbReference type="SAM" id="SignalP"/>
    </source>
</evidence>
<evidence type="ECO:0000313" key="4">
    <source>
        <dbReference type="EMBL" id="SIS89302.1"/>
    </source>
</evidence>
<sequence>MYKLLSLLLLSSEVFFAQNVAQKLEVATKNLLSSAPAFSANLSVYVSDESGNFIYEYQGNQGLSTASTQKIFTAAAALETLGKNYQFTTTSSYSGSISGGNLAGNLYISSNGDPTLGSWRYEGYKPENFKQKLLQALQEKNISKISGDLIIDDSYFDFQSTPGGWPWNDMGNYYGAGVFGVNWRENQFDINMNGKEMKGFNVELPNLKWVNNLKTGGSSDQSLIYTAPYSDVALISGTLPLKNMTVSGATPNPPLVFGTEIKGWLKNAGIDFKGNISSTSMQLMNGVKLQNPSKNTIILEYKSPTLDKIIYWFMRKSINFYGETLIKTLGKEKKNEGSFEAGVSYLKEFWKNKGINPAMINFADGSGLSPQNYVSARAEVQSLLWSRKQSWFSEFFEGFPTQGNGMKMKSGTMKDTKSFAGFHTSGEGKKYVFAIIINNYQGGNISEALYKVLNVLK</sequence>